<dbReference type="SMART" id="SM00559">
    <property type="entry name" value="Ku78"/>
    <property type="match status" value="1"/>
</dbReference>
<evidence type="ECO:0000256" key="15">
    <source>
        <dbReference type="ARBA" id="ARBA00023204"/>
    </source>
</evidence>
<evidence type="ECO:0000256" key="14">
    <source>
        <dbReference type="ARBA" id="ARBA00023172"/>
    </source>
</evidence>
<dbReference type="InterPro" id="IPR024193">
    <property type="entry name" value="Ku80"/>
</dbReference>
<dbReference type="PANTHER" id="PTHR12604:SF4">
    <property type="entry name" value="X-RAY REPAIR CROSS-COMPLEMENTING PROTEIN 5"/>
    <property type="match status" value="1"/>
</dbReference>
<evidence type="ECO:0000256" key="16">
    <source>
        <dbReference type="ARBA" id="ARBA00023242"/>
    </source>
</evidence>
<evidence type="ECO:0000256" key="8">
    <source>
        <dbReference type="ARBA" id="ARBA00022763"/>
    </source>
</evidence>
<dbReference type="GO" id="GO:0000723">
    <property type="term" value="P:telomere maintenance"/>
    <property type="evidence" value="ECO:0007669"/>
    <property type="project" value="InterPro"/>
</dbReference>
<evidence type="ECO:0000256" key="4">
    <source>
        <dbReference type="ARBA" id="ARBA00012551"/>
    </source>
</evidence>
<gene>
    <name evidence="20" type="primary">KU80</name>
    <name evidence="20" type="ORF">MVES_001796</name>
</gene>
<keyword evidence="12" id="KW-0779">Telomere</keyword>
<accession>A0A2N1JDP3</accession>
<dbReference type="InterPro" id="IPR006164">
    <property type="entry name" value="DNA_bd_Ku70/Ku80"/>
</dbReference>
<evidence type="ECO:0000256" key="13">
    <source>
        <dbReference type="ARBA" id="ARBA00023125"/>
    </source>
</evidence>
<dbReference type="PANTHER" id="PTHR12604">
    <property type="entry name" value="KU AUTOANTIGEN DNA HELICASE"/>
    <property type="match status" value="1"/>
</dbReference>
<dbReference type="EMBL" id="KZ454989">
    <property type="protein sequence ID" value="PKI84670.1"/>
    <property type="molecule type" value="Genomic_DNA"/>
</dbReference>
<sequence length="732" mass="81665">MASIGQRTLVTFVIDVSHAMGEPSTAGDLRSPLERSVSFVSLRVLEMMLRGLSTVKVCLITYGDTETDNLLAPPIKQDDAPSSEFGGIREIWPPATPTVATLNRLKELTPSAPGYYTDPLNALTAAIVSMCTPKHGEPSPSWTRIIYLITRAEAPMDPKDLDTIRNSLESKQISLRVLGFGFPCSPLARVKTEAWATERYVDQWHDLLADLPDAKFSSAETEEQMATAPTIQVTKSAPTSTTLTFGHPETPDGDDYMAIQVQVLKASAVQRPMSQIKVWRNEDGTELRHVETRRVYYRASELLHAEDDDVKAEPLPDESAESFLRAYKLGATLIPVQRDMEVVPETVQGLELLHFVHGDTYRREYHLGETYFVIADPKSARAQIQLSSLANAAADRDVYALCRYVTRNHADPRLCMLAPFVDEEISYFAMVRVPFREDVKRFAFPPLDRVQTNTGEELRAHSTIPTPEQQAHMDKFVDSMDLMDVDEHGDGDGWYSCAESYNPAVHGLKNAVKHKFLYCNADALPDLNSELTRFFDSPQAVKERSADILRDCASVFAVHARPHEKEQPPAPHKKPRHSADSDATPDEDEQVLGKIQTDAIKVRGTQHVLPLADPAKAFALLVHSTESITEACEAMQHVVFRLLDTKMTNGADTTERMEQCIRAYYDAATQLDEAPAFNAFLRRFKARVVQKDLVLWSTLTKNSHCSLITTEKDEGHRVAVTEEEATAFLAAP</sequence>
<dbReference type="Gene3D" id="1.10.1600.10">
    <property type="match status" value="1"/>
</dbReference>
<proteinExistence type="inferred from homology"/>
<evidence type="ECO:0000256" key="3">
    <source>
        <dbReference type="ARBA" id="ARBA00007726"/>
    </source>
</evidence>
<dbReference type="SUPFAM" id="SSF100939">
    <property type="entry name" value="SPOC domain-like"/>
    <property type="match status" value="1"/>
</dbReference>
<dbReference type="InterPro" id="IPR036494">
    <property type="entry name" value="Ku_C_sf"/>
</dbReference>
<evidence type="ECO:0000256" key="6">
    <source>
        <dbReference type="ARBA" id="ARBA00022454"/>
    </source>
</evidence>
<keyword evidence="11" id="KW-0067">ATP-binding</keyword>
<dbReference type="Gene3D" id="2.40.290.10">
    <property type="match status" value="1"/>
</dbReference>
<dbReference type="GO" id="GO:0003690">
    <property type="term" value="F:double-stranded DNA binding"/>
    <property type="evidence" value="ECO:0007669"/>
    <property type="project" value="TreeGrafter"/>
</dbReference>
<dbReference type="CDD" id="cd00198">
    <property type="entry name" value="vWFA"/>
    <property type="match status" value="1"/>
</dbReference>
<evidence type="ECO:0000256" key="9">
    <source>
        <dbReference type="ARBA" id="ARBA00022801"/>
    </source>
</evidence>
<keyword evidence="21" id="KW-1185">Reference proteome</keyword>
<evidence type="ECO:0000256" key="5">
    <source>
        <dbReference type="ARBA" id="ARBA00021792"/>
    </source>
</evidence>
<keyword evidence="10" id="KW-0347">Helicase</keyword>
<keyword evidence="9" id="KW-0378">Hydrolase</keyword>
<keyword evidence="6" id="KW-0158">Chromosome</keyword>
<dbReference type="Pfam" id="PF02735">
    <property type="entry name" value="Ku"/>
    <property type="match status" value="1"/>
</dbReference>
<dbReference type="GO" id="GO:0043564">
    <property type="term" value="C:Ku70:Ku80 complex"/>
    <property type="evidence" value="ECO:0007669"/>
    <property type="project" value="InterPro"/>
</dbReference>
<dbReference type="InterPro" id="IPR002035">
    <property type="entry name" value="VWF_A"/>
</dbReference>
<dbReference type="GO" id="GO:0006310">
    <property type="term" value="P:DNA recombination"/>
    <property type="evidence" value="ECO:0007669"/>
    <property type="project" value="UniProtKB-KW"/>
</dbReference>
<evidence type="ECO:0000256" key="2">
    <source>
        <dbReference type="ARBA" id="ARBA00004574"/>
    </source>
</evidence>
<evidence type="ECO:0000256" key="7">
    <source>
        <dbReference type="ARBA" id="ARBA00022741"/>
    </source>
</evidence>
<keyword evidence="15" id="KW-0234">DNA repair</keyword>
<dbReference type="Gene3D" id="3.40.50.410">
    <property type="entry name" value="von Willebrand factor, type A domain"/>
    <property type="match status" value="1"/>
</dbReference>
<evidence type="ECO:0000313" key="21">
    <source>
        <dbReference type="Proteomes" id="UP000232875"/>
    </source>
</evidence>
<dbReference type="EC" id="3.6.4.12" evidence="4"/>
<dbReference type="Proteomes" id="UP000232875">
    <property type="component" value="Unassembled WGS sequence"/>
</dbReference>
<dbReference type="STRING" id="2020962.A0A2N1JDP3"/>
<dbReference type="Pfam" id="PF08785">
    <property type="entry name" value="Ku_PK_bind"/>
    <property type="match status" value="1"/>
</dbReference>
<dbReference type="InterPro" id="IPR016194">
    <property type="entry name" value="SPOC-like_C_dom_sf"/>
</dbReference>
<keyword evidence="14" id="KW-0233">DNA recombination</keyword>
<dbReference type="GO" id="GO:0016787">
    <property type="term" value="F:hydrolase activity"/>
    <property type="evidence" value="ECO:0007669"/>
    <property type="project" value="UniProtKB-KW"/>
</dbReference>
<comment type="subcellular location">
    <subcellularLocation>
        <location evidence="2">Chromosome</location>
        <location evidence="2">Telomere</location>
    </subcellularLocation>
    <subcellularLocation>
        <location evidence="1">Nucleus</location>
    </subcellularLocation>
</comment>
<keyword evidence="8" id="KW-0227">DNA damage</keyword>
<keyword evidence="13" id="KW-0238">DNA-binding</keyword>
<evidence type="ECO:0000256" key="10">
    <source>
        <dbReference type="ARBA" id="ARBA00022806"/>
    </source>
</evidence>
<dbReference type="InterPro" id="IPR014893">
    <property type="entry name" value="Ku_PK_bind"/>
</dbReference>
<protein>
    <recommendedName>
        <fullName evidence="5">ATP-dependent DNA helicase II subunit 2</fullName>
        <ecNumber evidence="4">3.6.4.12</ecNumber>
    </recommendedName>
    <alternativeName>
        <fullName evidence="17">ATP-dependent DNA helicase II subunit Ku80</fullName>
    </alternativeName>
</protein>
<dbReference type="AlphaFoldDB" id="A0A2N1JDP3"/>
<evidence type="ECO:0000313" key="20">
    <source>
        <dbReference type="EMBL" id="PKI84670.1"/>
    </source>
</evidence>
<dbReference type="GO" id="GO:0003678">
    <property type="term" value="F:DNA helicase activity"/>
    <property type="evidence" value="ECO:0007669"/>
    <property type="project" value="UniProtKB-EC"/>
</dbReference>
<comment type="similarity">
    <text evidence="3">Belongs to the ku80 family.</text>
</comment>
<reference evidence="20 21" key="1">
    <citation type="submission" date="2017-10" db="EMBL/GenBank/DDBJ databases">
        <title>A novel species of cold-tolerant Malassezia isolated from bats.</title>
        <authorList>
            <person name="Lorch J.M."/>
            <person name="Palmer J.M."/>
            <person name="Vanderwolf K.J."/>
            <person name="Schmidt K.Z."/>
            <person name="Verant M.L."/>
            <person name="Weller T.J."/>
            <person name="Blehert D.S."/>
        </authorList>
    </citation>
    <scope>NUCLEOTIDE SEQUENCE [LARGE SCALE GENOMIC DNA]</scope>
    <source>
        <strain evidence="20 21">NWHC:44797-103</strain>
    </source>
</reference>
<keyword evidence="7" id="KW-0547">Nucleotide-binding</keyword>
<evidence type="ECO:0000256" key="17">
    <source>
        <dbReference type="ARBA" id="ARBA00031847"/>
    </source>
</evidence>
<dbReference type="InterPro" id="IPR036465">
    <property type="entry name" value="vWFA_dom_sf"/>
</dbReference>
<dbReference type="GO" id="GO:0005524">
    <property type="term" value="F:ATP binding"/>
    <property type="evidence" value="ECO:0007669"/>
    <property type="project" value="UniProtKB-KW"/>
</dbReference>
<dbReference type="SUPFAM" id="SSF53300">
    <property type="entry name" value="vWA-like"/>
    <property type="match status" value="1"/>
</dbReference>
<dbReference type="SUPFAM" id="SSF101420">
    <property type="entry name" value="C-terminal domain of Ku80"/>
    <property type="match status" value="1"/>
</dbReference>
<name>A0A2N1JDP3_9BASI</name>
<evidence type="ECO:0000256" key="12">
    <source>
        <dbReference type="ARBA" id="ARBA00022895"/>
    </source>
</evidence>
<dbReference type="GO" id="GO:0000781">
    <property type="term" value="C:chromosome, telomeric region"/>
    <property type="evidence" value="ECO:0007669"/>
    <property type="project" value="UniProtKB-SubCell"/>
</dbReference>
<feature type="region of interest" description="Disordered" evidence="18">
    <location>
        <begin position="560"/>
        <end position="589"/>
    </location>
</feature>
<dbReference type="GO" id="GO:0006303">
    <property type="term" value="P:double-strand break repair via nonhomologous end joining"/>
    <property type="evidence" value="ECO:0007669"/>
    <property type="project" value="InterPro"/>
</dbReference>
<evidence type="ECO:0000259" key="19">
    <source>
        <dbReference type="PROSITE" id="PS50234"/>
    </source>
</evidence>
<dbReference type="GO" id="GO:0042162">
    <property type="term" value="F:telomeric DNA binding"/>
    <property type="evidence" value="ECO:0007669"/>
    <property type="project" value="InterPro"/>
</dbReference>
<evidence type="ECO:0000256" key="18">
    <source>
        <dbReference type="SAM" id="MobiDB-lite"/>
    </source>
</evidence>
<organism evidence="20 21">
    <name type="scientific">Malassezia vespertilionis</name>
    <dbReference type="NCBI Taxonomy" id="2020962"/>
    <lineage>
        <taxon>Eukaryota</taxon>
        <taxon>Fungi</taxon>
        <taxon>Dikarya</taxon>
        <taxon>Basidiomycota</taxon>
        <taxon>Ustilaginomycotina</taxon>
        <taxon>Malasseziomycetes</taxon>
        <taxon>Malasseziales</taxon>
        <taxon>Malasseziaceae</taxon>
        <taxon>Malassezia</taxon>
    </lineage>
</organism>
<evidence type="ECO:0000256" key="1">
    <source>
        <dbReference type="ARBA" id="ARBA00004123"/>
    </source>
</evidence>
<dbReference type="GO" id="GO:0003684">
    <property type="term" value="F:damaged DNA binding"/>
    <property type="evidence" value="ECO:0007669"/>
    <property type="project" value="InterPro"/>
</dbReference>
<dbReference type="PROSITE" id="PS50234">
    <property type="entry name" value="VWFA"/>
    <property type="match status" value="1"/>
</dbReference>
<evidence type="ECO:0000256" key="11">
    <source>
        <dbReference type="ARBA" id="ARBA00022840"/>
    </source>
</evidence>
<keyword evidence="16" id="KW-0539">Nucleus</keyword>
<dbReference type="OrthoDB" id="30826at2759"/>
<dbReference type="Gene3D" id="1.25.40.240">
    <property type="entry name" value="Ku, C-terminal domain"/>
    <property type="match status" value="1"/>
</dbReference>
<dbReference type="CDD" id="cd00873">
    <property type="entry name" value="KU80"/>
    <property type="match status" value="1"/>
</dbReference>
<feature type="domain" description="VWFA" evidence="19">
    <location>
        <begin position="9"/>
        <end position="181"/>
    </location>
</feature>